<proteinExistence type="predicted"/>
<accession>A0ABT3H3M8</accession>
<gene>
    <name evidence="1" type="ORF">OKW52_19630</name>
</gene>
<evidence type="ECO:0008006" key="3">
    <source>
        <dbReference type="Google" id="ProtNLM"/>
    </source>
</evidence>
<organism evidence="1 2">
    <name type="scientific">Pararhodobacter zhoushanensis</name>
    <dbReference type="NCBI Taxonomy" id="2479545"/>
    <lineage>
        <taxon>Bacteria</taxon>
        <taxon>Pseudomonadati</taxon>
        <taxon>Pseudomonadota</taxon>
        <taxon>Alphaproteobacteria</taxon>
        <taxon>Rhodobacterales</taxon>
        <taxon>Paracoccaceae</taxon>
        <taxon>Pararhodobacter</taxon>
    </lineage>
</organism>
<comment type="caution">
    <text evidence="1">The sequence shown here is derived from an EMBL/GenBank/DDBJ whole genome shotgun (WGS) entry which is preliminary data.</text>
</comment>
<dbReference type="RefSeq" id="WP_264507199.1">
    <property type="nucleotide sequence ID" value="NZ_JAPDFL010000001.1"/>
</dbReference>
<name>A0ABT3H3M8_9RHOB</name>
<reference evidence="1 2" key="1">
    <citation type="submission" date="2022-10" db="EMBL/GenBank/DDBJ databases">
        <title>Pararhodobacter sp. nov., isolated from marine algae.</title>
        <authorList>
            <person name="Choi B.J."/>
            <person name="Kim J.M."/>
            <person name="Lee J.K."/>
            <person name="Choi D.G."/>
            <person name="Jeon C.O."/>
        </authorList>
    </citation>
    <scope>NUCLEOTIDE SEQUENCE [LARGE SCALE GENOMIC DNA]</scope>
    <source>
        <strain evidence="1 2">ZQ420</strain>
    </source>
</reference>
<evidence type="ECO:0000313" key="2">
    <source>
        <dbReference type="Proteomes" id="UP001208938"/>
    </source>
</evidence>
<dbReference type="Proteomes" id="UP001208938">
    <property type="component" value="Unassembled WGS sequence"/>
</dbReference>
<protein>
    <recommendedName>
        <fullName evidence="3">RiboL-PSP-HEPN domain-containing protein</fullName>
    </recommendedName>
</protein>
<sequence>MKVLLTCMECLQENGSRDFRPVVVTVNDERFFKMTCPNGHQSLTIIQQPKHEVLFELGMNALVDGYPREAVTSFASCLENFYEFCISQVSLDKGVDRASLDAGWKYMAKQSERQLGAFVMLWLNYFGSAPTLLSDKSRGFRNRVVHQAYIPGLDETLAFGDDIVACVSSNLRDMKHHLGDGLDAIFTSEFIARASSQNQRVTTQSIPTTIDWAGLIQNETVNLRTRLEDIKKDKVIFQWPKF</sequence>
<dbReference type="EMBL" id="JAPDFL010000001">
    <property type="protein sequence ID" value="MCW1934402.1"/>
    <property type="molecule type" value="Genomic_DNA"/>
</dbReference>
<evidence type="ECO:0000313" key="1">
    <source>
        <dbReference type="EMBL" id="MCW1934402.1"/>
    </source>
</evidence>
<keyword evidence="2" id="KW-1185">Reference proteome</keyword>